<dbReference type="PANTHER" id="PTHR10188:SF6">
    <property type="entry name" value="N(4)-(BETA-N-ACETYLGLUCOSAMINYL)-L-ASPARAGINASE"/>
    <property type="match status" value="1"/>
</dbReference>
<evidence type="ECO:0000313" key="8">
    <source>
        <dbReference type="EMBL" id="MBB3939789.1"/>
    </source>
</evidence>
<sequence>MTDQTNTARDGILDSGGWVLQVHGGAGAMRRGELDSALETATRAGLTQALAAGAAILRQGGAALDAVEAAVRVLEDDPAFNAGHGAVFTADGTIELDAAIMDGTTRAAGAVAGVTRARNPVTLARALMEQTPHVLVAGPGADRFGEEVGVEQVDPTYFHTAERWRQLEKMRERGQGKAVFDADVKFGTVGAVARDSQGHLAAATSTGGLTGKRPGRVGDSPVIGAGTFADDRSCAVSATGSGEFYIREGVGHEIGARIRFLGESAQVAVDVVQAETKALGGEGGLIAIGHDGAAVWSFNTPGMYRGRVAADGEMTVAIYGDE</sequence>
<dbReference type="PANTHER" id="PTHR10188">
    <property type="entry name" value="L-ASPARAGINASE"/>
    <property type="match status" value="1"/>
</dbReference>
<feature type="binding site" evidence="6">
    <location>
        <begin position="216"/>
        <end position="219"/>
    </location>
    <ligand>
        <name>substrate</name>
    </ligand>
</feature>
<evidence type="ECO:0000256" key="7">
    <source>
        <dbReference type="PIRSR" id="PIRSR600246-3"/>
    </source>
</evidence>
<feature type="site" description="Cleavage; by autolysis" evidence="7">
    <location>
        <begin position="187"/>
        <end position="188"/>
    </location>
</feature>
<dbReference type="GO" id="GO:0006508">
    <property type="term" value="P:proteolysis"/>
    <property type="evidence" value="ECO:0007669"/>
    <property type="project" value="UniProtKB-KW"/>
</dbReference>
<proteinExistence type="predicted"/>
<comment type="caution">
    <text evidence="8">The sequence shown here is derived from an EMBL/GenBank/DDBJ whole genome shotgun (WGS) entry which is preliminary data.</text>
</comment>
<keyword evidence="3" id="KW-0068">Autocatalytic cleavage</keyword>
<reference evidence="8 9" key="1">
    <citation type="submission" date="2020-08" db="EMBL/GenBank/DDBJ databases">
        <title>Genomic Encyclopedia of Type Strains, Phase IV (KMG-IV): sequencing the most valuable type-strain genomes for metagenomic binning, comparative biology and taxonomic classification.</title>
        <authorList>
            <person name="Goeker M."/>
        </authorList>
    </citation>
    <scope>NUCLEOTIDE SEQUENCE [LARGE SCALE GENOMIC DNA]</scope>
    <source>
        <strain evidence="8 9">DSM 27568</strain>
    </source>
</reference>
<dbReference type="Gene3D" id="3.60.20.30">
    <property type="entry name" value="(Glycosyl)asparaginase"/>
    <property type="match status" value="1"/>
</dbReference>
<dbReference type="InterPro" id="IPR000246">
    <property type="entry name" value="Peptidase_T2"/>
</dbReference>
<dbReference type="GO" id="GO:0016811">
    <property type="term" value="F:hydrolase activity, acting on carbon-nitrogen (but not peptide) bonds, in linear amides"/>
    <property type="evidence" value="ECO:0007669"/>
    <property type="project" value="UniProtKB-ARBA"/>
</dbReference>
<evidence type="ECO:0000256" key="3">
    <source>
        <dbReference type="ARBA" id="ARBA00022813"/>
    </source>
</evidence>
<protein>
    <recommendedName>
        <fullName evidence="4">Isoaspartyl peptidase</fullName>
    </recommendedName>
</protein>
<feature type="binding site" evidence="6">
    <location>
        <begin position="239"/>
        <end position="242"/>
    </location>
    <ligand>
        <name>substrate</name>
    </ligand>
</feature>
<evidence type="ECO:0000256" key="5">
    <source>
        <dbReference type="PIRSR" id="PIRSR600246-1"/>
    </source>
</evidence>
<feature type="active site" description="Nucleophile" evidence="5">
    <location>
        <position position="188"/>
    </location>
</feature>
<keyword evidence="1" id="KW-0645">Protease</keyword>
<dbReference type="Proteomes" id="UP000561459">
    <property type="component" value="Unassembled WGS sequence"/>
</dbReference>
<evidence type="ECO:0000256" key="1">
    <source>
        <dbReference type="ARBA" id="ARBA00022670"/>
    </source>
</evidence>
<dbReference type="InterPro" id="IPR029055">
    <property type="entry name" value="Ntn_hydrolases_N"/>
</dbReference>
<dbReference type="AlphaFoldDB" id="A0A7W6C174"/>
<accession>A0A7W6C174</accession>
<evidence type="ECO:0000313" key="9">
    <source>
        <dbReference type="Proteomes" id="UP000561459"/>
    </source>
</evidence>
<dbReference type="FunFam" id="3.60.20.30:FF:000001">
    <property type="entry name" value="Isoaspartyl peptidase/L-asparaginase"/>
    <property type="match status" value="1"/>
</dbReference>
<keyword evidence="9" id="KW-1185">Reference proteome</keyword>
<dbReference type="Pfam" id="PF01112">
    <property type="entry name" value="Asparaginase_2"/>
    <property type="match status" value="1"/>
</dbReference>
<dbReference type="EMBL" id="JACIDY010000002">
    <property type="protein sequence ID" value="MBB3939789.1"/>
    <property type="molecule type" value="Genomic_DNA"/>
</dbReference>
<evidence type="ECO:0000256" key="6">
    <source>
        <dbReference type="PIRSR" id="PIRSR600246-2"/>
    </source>
</evidence>
<gene>
    <name evidence="8" type="ORF">GGR39_001429</name>
</gene>
<evidence type="ECO:0000256" key="4">
    <source>
        <dbReference type="ARBA" id="ARBA00069124"/>
    </source>
</evidence>
<evidence type="ECO:0000256" key="2">
    <source>
        <dbReference type="ARBA" id="ARBA00022801"/>
    </source>
</evidence>
<organism evidence="8 9">
    <name type="scientific">Novosphingobium fluoreni</name>
    <dbReference type="NCBI Taxonomy" id="1391222"/>
    <lineage>
        <taxon>Bacteria</taxon>
        <taxon>Pseudomonadati</taxon>
        <taxon>Pseudomonadota</taxon>
        <taxon>Alphaproteobacteria</taxon>
        <taxon>Sphingomonadales</taxon>
        <taxon>Sphingomonadaceae</taxon>
        <taxon>Novosphingobium</taxon>
    </lineage>
</organism>
<dbReference type="SUPFAM" id="SSF56235">
    <property type="entry name" value="N-terminal nucleophile aminohydrolases (Ntn hydrolases)"/>
    <property type="match status" value="1"/>
</dbReference>
<dbReference type="CDD" id="cd04701">
    <property type="entry name" value="Asparaginase_2"/>
    <property type="match status" value="1"/>
</dbReference>
<dbReference type="RefSeq" id="WP_183616450.1">
    <property type="nucleotide sequence ID" value="NZ_JACIDY010000002.1"/>
</dbReference>
<dbReference type="GO" id="GO:0008233">
    <property type="term" value="F:peptidase activity"/>
    <property type="evidence" value="ECO:0007669"/>
    <property type="project" value="UniProtKB-KW"/>
</dbReference>
<name>A0A7W6C174_9SPHN</name>
<keyword evidence="2 8" id="KW-0378">Hydrolase</keyword>